<feature type="compositionally biased region" description="Basic and acidic residues" evidence="1">
    <location>
        <begin position="960"/>
        <end position="980"/>
    </location>
</feature>
<protein>
    <submittedName>
        <fullName evidence="2">Uncharacterized protein</fullName>
    </submittedName>
</protein>
<proteinExistence type="predicted"/>
<evidence type="ECO:0000313" key="3">
    <source>
        <dbReference type="Proteomes" id="UP000318538"/>
    </source>
</evidence>
<keyword evidence="3" id="KW-1185">Reference proteome</keyword>
<feature type="region of interest" description="Disordered" evidence="1">
    <location>
        <begin position="940"/>
        <end position="987"/>
    </location>
</feature>
<evidence type="ECO:0000313" key="2">
    <source>
        <dbReference type="EMBL" id="QDT04318.1"/>
    </source>
</evidence>
<name>A0A517NBB8_9BACT</name>
<dbReference type="KEGG" id="rlc:K227x_27080"/>
<accession>A0A517NBB8</accession>
<sequence>MPSSLSPQRKSTSDLPTRQSLRALAVHLRRCWTLGCFVVACWFASSLGNPASAQIFDGLDAYPPRWHLDSSDCQARVIDQDHIVDGGVDGGTCESITFVAANGTEALLVYPIQPVRPLNDLLAKVSVMSARAGAKIGFRIRYPYLRNPETGRPESVTVYGAEYTTPGEFATIGIGMIERALKLKHMAMRGEYGSQADLSDAFVDGIVINAYAGPGKTALRMDELSVDGLVDISAGIVTGNARSRDDLDGDALAGGLRTGLGSDQQMAGRVDQDGRTSPLSLIQKRAFPVGRITRILQHNGEPLAWVRSLGFDAVLLSSPPNAAILAEANQARMAIYAPPPTSPDPSIEALLEPVAAWYVGIGEALDSRQVNSTAMTSATLRRWPTRWQRPLVAAPSETWRSYAPLLDAIIDDLPPRVRGVRGGEEVAQMVATRRQVGDRVESGVGIDSMPPESMLRQTEAIAQAIGAPAPDGFRWHSMWLQTMRSLESTPAAILFRSTRPLSSGSMFDHSRAMSLSYVNRMVAMIAPWVVSATPSPPPPMVGAPYRCTRLTTEGTDLLIATSTATRGSEVLAGDGETLEILLPPDDAAKTAWRLTHFSAERLTPEATTTGARLQIVSPDAAELIVLSSDPSVGASLAQSASRFVRQAGLDRWQLAMESVRRTRESWNRATAARASDRRAPTNLVAVAEQTLRQAEPLYRAGDTDQTLRMARRADAWALRSDWQLAESLMPDWPKPTSSPPMDFGAAEIQTVWRPLMDDAGWGDNILTSGSLDDANLMGPGRWSFGQRMASRATSEVQHVVRGTYQGPGALTARVTPIGDDPLPGGYEGTVIQIRSPSVRVAAGTAIRIDAVVRTIGFGAPHQGVLVYDSIGGQEMGVLVRGRSDWTPVRLYRQAIDAGEVSVMFELIGAGETTIDDVRLSVWEPESILPKPVPYPIATASNAADPIASDPGVSTTQQSSDARRDVGLDDMDATRIGRDAGDDQPTPR</sequence>
<dbReference type="Proteomes" id="UP000318538">
    <property type="component" value="Chromosome"/>
</dbReference>
<gene>
    <name evidence="2" type="ORF">K227x_27080</name>
</gene>
<reference evidence="2 3" key="1">
    <citation type="submission" date="2019-02" db="EMBL/GenBank/DDBJ databases">
        <title>Deep-cultivation of Planctomycetes and their phenomic and genomic characterization uncovers novel biology.</title>
        <authorList>
            <person name="Wiegand S."/>
            <person name="Jogler M."/>
            <person name="Boedeker C."/>
            <person name="Pinto D."/>
            <person name="Vollmers J."/>
            <person name="Rivas-Marin E."/>
            <person name="Kohn T."/>
            <person name="Peeters S.H."/>
            <person name="Heuer A."/>
            <person name="Rast P."/>
            <person name="Oberbeckmann S."/>
            <person name="Bunk B."/>
            <person name="Jeske O."/>
            <person name="Meyerdierks A."/>
            <person name="Storesund J.E."/>
            <person name="Kallscheuer N."/>
            <person name="Luecker S."/>
            <person name="Lage O.M."/>
            <person name="Pohl T."/>
            <person name="Merkel B.J."/>
            <person name="Hornburger P."/>
            <person name="Mueller R.-W."/>
            <person name="Bruemmer F."/>
            <person name="Labrenz M."/>
            <person name="Spormann A.M."/>
            <person name="Op den Camp H."/>
            <person name="Overmann J."/>
            <person name="Amann R."/>
            <person name="Jetten M.S.M."/>
            <person name="Mascher T."/>
            <person name="Medema M.H."/>
            <person name="Devos D.P."/>
            <person name="Kaster A.-K."/>
            <person name="Ovreas L."/>
            <person name="Rohde M."/>
            <person name="Galperin M.Y."/>
            <person name="Jogler C."/>
        </authorList>
    </citation>
    <scope>NUCLEOTIDE SEQUENCE [LARGE SCALE GENOMIC DNA]</scope>
    <source>
        <strain evidence="2 3">K22_7</strain>
    </source>
</reference>
<organism evidence="2 3">
    <name type="scientific">Rubripirellula lacrimiformis</name>
    <dbReference type="NCBI Taxonomy" id="1930273"/>
    <lineage>
        <taxon>Bacteria</taxon>
        <taxon>Pseudomonadati</taxon>
        <taxon>Planctomycetota</taxon>
        <taxon>Planctomycetia</taxon>
        <taxon>Pirellulales</taxon>
        <taxon>Pirellulaceae</taxon>
        <taxon>Rubripirellula</taxon>
    </lineage>
</organism>
<dbReference type="RefSeq" id="WP_218933964.1">
    <property type="nucleotide sequence ID" value="NZ_CP036525.1"/>
</dbReference>
<evidence type="ECO:0000256" key="1">
    <source>
        <dbReference type="SAM" id="MobiDB-lite"/>
    </source>
</evidence>
<dbReference type="AlphaFoldDB" id="A0A517NBB8"/>
<dbReference type="EMBL" id="CP036525">
    <property type="protein sequence ID" value="QDT04318.1"/>
    <property type="molecule type" value="Genomic_DNA"/>
</dbReference>